<dbReference type="InParanoid" id="A0A1X7SR89"/>
<accession>A0A1X7SR89</accession>
<sequence>MIGTNLYEFIPQTPLQFQEGDIFGVYSDRTDGERLVLYEQRLNGPTNLRVDPSLNSPPSTISQSLAIANNDFPLVTVEINTSTQPTVVITSSIIENNLEASVSIISVSKIMFS</sequence>
<proteinExistence type="predicted"/>
<reference evidence="1" key="1">
    <citation type="submission" date="2017-05" db="UniProtKB">
        <authorList>
            <consortium name="EnsemblMetazoa"/>
        </authorList>
    </citation>
    <scope>IDENTIFICATION</scope>
</reference>
<protein>
    <submittedName>
        <fullName evidence="1">Uncharacterized protein</fullName>
    </submittedName>
</protein>
<dbReference type="OrthoDB" id="10676367at2759"/>
<evidence type="ECO:0000313" key="1">
    <source>
        <dbReference type="EnsemblMetazoa" id="Aqu2.1.04646_001"/>
    </source>
</evidence>
<dbReference type="EnsemblMetazoa" id="Aqu2.1.04646_001">
    <property type="protein sequence ID" value="Aqu2.1.04646_001"/>
    <property type="gene ID" value="Aqu2.1.04646"/>
</dbReference>
<organism evidence="1">
    <name type="scientific">Amphimedon queenslandica</name>
    <name type="common">Sponge</name>
    <dbReference type="NCBI Taxonomy" id="400682"/>
    <lineage>
        <taxon>Eukaryota</taxon>
        <taxon>Metazoa</taxon>
        <taxon>Porifera</taxon>
        <taxon>Demospongiae</taxon>
        <taxon>Heteroscleromorpha</taxon>
        <taxon>Haplosclerida</taxon>
        <taxon>Niphatidae</taxon>
        <taxon>Amphimedon</taxon>
    </lineage>
</organism>
<dbReference type="AlphaFoldDB" id="A0A1X7SR89"/>
<name>A0A1X7SR89_AMPQE</name>